<protein>
    <submittedName>
        <fullName evidence="1">Uncharacterized protein</fullName>
    </submittedName>
</protein>
<evidence type="ECO:0000313" key="2">
    <source>
        <dbReference type="Proteomes" id="UP000070444"/>
    </source>
</evidence>
<sequence length="236" mass="28001">MNSVRIFHNKLISGKLSKFVFNDILYDYFWEIYDFSMLRHQHYALSWNFDSKEDIDNTALFSLLINRHDIKAKEVINKYISDNRKIDFETVLSFSRVEWLPSASREMTQLLLDSFPDNDDINYIATSWSIMSNYDIPNLKYAHDHDLVYKSVGKEIPNHKYGIKICRETRGIKISEGNDGIHGDNIINVGSKKRFDKIWDKPDIYSIYDCINDTDYDWTMRTFKLDNPNYELEECD</sequence>
<gene>
    <name evidence="1" type="ORF">CONCODRAFT_3904</name>
</gene>
<dbReference type="Proteomes" id="UP000070444">
    <property type="component" value="Unassembled WGS sequence"/>
</dbReference>
<dbReference type="EMBL" id="KQ964440">
    <property type="protein sequence ID" value="KXN73231.1"/>
    <property type="molecule type" value="Genomic_DNA"/>
</dbReference>
<proteinExistence type="predicted"/>
<accession>A0A137PE66</accession>
<evidence type="ECO:0000313" key="1">
    <source>
        <dbReference type="EMBL" id="KXN73231.1"/>
    </source>
</evidence>
<dbReference type="AlphaFoldDB" id="A0A137PE66"/>
<organism evidence="1 2">
    <name type="scientific">Conidiobolus coronatus (strain ATCC 28846 / CBS 209.66 / NRRL 28638)</name>
    <name type="common">Delacroixia coronata</name>
    <dbReference type="NCBI Taxonomy" id="796925"/>
    <lineage>
        <taxon>Eukaryota</taxon>
        <taxon>Fungi</taxon>
        <taxon>Fungi incertae sedis</taxon>
        <taxon>Zoopagomycota</taxon>
        <taxon>Entomophthoromycotina</taxon>
        <taxon>Entomophthoromycetes</taxon>
        <taxon>Entomophthorales</taxon>
        <taxon>Ancylistaceae</taxon>
        <taxon>Conidiobolus</taxon>
    </lineage>
</organism>
<keyword evidence="2" id="KW-1185">Reference proteome</keyword>
<reference evidence="1 2" key="1">
    <citation type="journal article" date="2015" name="Genome Biol. Evol.">
        <title>Phylogenomic analyses indicate that early fungi evolved digesting cell walls of algal ancestors of land plants.</title>
        <authorList>
            <person name="Chang Y."/>
            <person name="Wang S."/>
            <person name="Sekimoto S."/>
            <person name="Aerts A.L."/>
            <person name="Choi C."/>
            <person name="Clum A."/>
            <person name="LaButti K.M."/>
            <person name="Lindquist E.A."/>
            <person name="Yee Ngan C."/>
            <person name="Ohm R.A."/>
            <person name="Salamov A.A."/>
            <person name="Grigoriev I.V."/>
            <person name="Spatafora J.W."/>
            <person name="Berbee M.L."/>
        </authorList>
    </citation>
    <scope>NUCLEOTIDE SEQUENCE [LARGE SCALE GENOMIC DNA]</scope>
    <source>
        <strain evidence="1 2">NRRL 28638</strain>
    </source>
</reference>
<name>A0A137PE66_CONC2</name>